<evidence type="ECO:0000256" key="3">
    <source>
        <dbReference type="ARBA" id="ARBA00022692"/>
    </source>
</evidence>
<feature type="transmembrane region" description="Helical" evidence="9">
    <location>
        <begin position="280"/>
        <end position="302"/>
    </location>
</feature>
<dbReference type="CDD" id="cd18575">
    <property type="entry name" value="ABC_6TM_bac_exporter_ABCB8_10_like"/>
    <property type="match status" value="1"/>
</dbReference>
<dbReference type="RefSeq" id="WP_126420875.1">
    <property type="nucleotide sequence ID" value="NZ_AP018827.1"/>
</dbReference>
<feature type="transmembrane region" description="Helical" evidence="9">
    <location>
        <begin position="58"/>
        <end position="83"/>
    </location>
</feature>
<dbReference type="InterPro" id="IPR036640">
    <property type="entry name" value="ABC1_TM_sf"/>
</dbReference>
<dbReference type="FunFam" id="3.40.50.300:FF:000403">
    <property type="entry name" value="ATP-binding cassette sub-family B member 8, mitochondrial"/>
    <property type="match status" value="1"/>
</dbReference>
<proteinExistence type="predicted"/>
<dbReference type="CDD" id="cd03249">
    <property type="entry name" value="ABC_MTABC3_MDL1_MDL2"/>
    <property type="match status" value="1"/>
</dbReference>
<dbReference type="Proteomes" id="UP000278756">
    <property type="component" value="Chromosome 1"/>
</dbReference>
<dbReference type="InterPro" id="IPR011527">
    <property type="entry name" value="ABC1_TM_dom"/>
</dbReference>
<dbReference type="GO" id="GO:0015421">
    <property type="term" value="F:ABC-type oligopeptide transporter activity"/>
    <property type="evidence" value="ECO:0007669"/>
    <property type="project" value="TreeGrafter"/>
</dbReference>
<dbReference type="InterPro" id="IPR039421">
    <property type="entry name" value="Type_1_exporter"/>
</dbReference>
<feature type="domain" description="ABC transporter" evidence="10">
    <location>
        <begin position="376"/>
        <end position="612"/>
    </location>
</feature>
<evidence type="ECO:0000256" key="1">
    <source>
        <dbReference type="ARBA" id="ARBA00004651"/>
    </source>
</evidence>
<evidence type="ECO:0000313" key="12">
    <source>
        <dbReference type="EMBL" id="BBF80489.1"/>
    </source>
</evidence>
<feature type="domain" description="ABC transmembrane type-1" evidence="11">
    <location>
        <begin position="59"/>
        <end position="341"/>
    </location>
</feature>
<dbReference type="PANTHER" id="PTHR43394">
    <property type="entry name" value="ATP-DEPENDENT PERMEASE MDL1, MITOCHONDRIAL"/>
    <property type="match status" value="1"/>
</dbReference>
<evidence type="ECO:0000256" key="8">
    <source>
        <dbReference type="SAM" id="MobiDB-lite"/>
    </source>
</evidence>
<dbReference type="InterPro" id="IPR003439">
    <property type="entry name" value="ABC_transporter-like_ATP-bd"/>
</dbReference>
<evidence type="ECO:0000259" key="10">
    <source>
        <dbReference type="PROSITE" id="PS50893"/>
    </source>
</evidence>
<name>A0A3G9G851_9CAUL</name>
<dbReference type="PROSITE" id="PS50893">
    <property type="entry name" value="ABC_TRANSPORTER_2"/>
    <property type="match status" value="1"/>
</dbReference>
<dbReference type="SUPFAM" id="SSF90123">
    <property type="entry name" value="ABC transporter transmembrane region"/>
    <property type="match status" value="1"/>
</dbReference>
<dbReference type="AlphaFoldDB" id="A0A3G9G851"/>
<keyword evidence="3 9" id="KW-0812">Transmembrane</keyword>
<dbReference type="PROSITE" id="PS00211">
    <property type="entry name" value="ABC_TRANSPORTER_1"/>
    <property type="match status" value="1"/>
</dbReference>
<keyword evidence="4" id="KW-0547">Nucleotide-binding</keyword>
<feature type="region of interest" description="Disordered" evidence="8">
    <location>
        <begin position="1"/>
        <end position="21"/>
    </location>
</feature>
<evidence type="ECO:0000256" key="7">
    <source>
        <dbReference type="ARBA" id="ARBA00023136"/>
    </source>
</evidence>
<dbReference type="Gene3D" id="3.40.50.300">
    <property type="entry name" value="P-loop containing nucleotide triphosphate hydrolases"/>
    <property type="match status" value="1"/>
</dbReference>
<evidence type="ECO:0000256" key="9">
    <source>
        <dbReference type="SAM" id="Phobius"/>
    </source>
</evidence>
<dbReference type="InterPro" id="IPR011918">
    <property type="entry name" value="ABC_MsbA_ATP-bd"/>
</dbReference>
<feature type="transmembrane region" description="Helical" evidence="9">
    <location>
        <begin position="177"/>
        <end position="194"/>
    </location>
</feature>
<evidence type="ECO:0000256" key="5">
    <source>
        <dbReference type="ARBA" id="ARBA00022840"/>
    </source>
</evidence>
<gene>
    <name evidence="12" type="ORF">EM6_1073</name>
</gene>
<dbReference type="GO" id="GO:0005886">
    <property type="term" value="C:plasma membrane"/>
    <property type="evidence" value="ECO:0007669"/>
    <property type="project" value="UniProtKB-SubCell"/>
</dbReference>
<dbReference type="NCBIfam" id="TIGR02204">
    <property type="entry name" value="MsbA_rel"/>
    <property type="match status" value="1"/>
</dbReference>
<dbReference type="OrthoDB" id="9808328at2"/>
<dbReference type="Pfam" id="PF00664">
    <property type="entry name" value="ABC_membrane"/>
    <property type="match status" value="1"/>
</dbReference>
<feature type="transmembrane region" description="Helical" evidence="9">
    <location>
        <begin position="95"/>
        <end position="119"/>
    </location>
</feature>
<dbReference type="Pfam" id="PF00005">
    <property type="entry name" value="ABC_tran"/>
    <property type="match status" value="1"/>
</dbReference>
<dbReference type="GO" id="GO:0016887">
    <property type="term" value="F:ATP hydrolysis activity"/>
    <property type="evidence" value="ECO:0007669"/>
    <property type="project" value="InterPro"/>
</dbReference>
<sequence length="616" mass="66052">MTAQTPPRSDSDALNDRPGSGAELVGQITSAAAGREKTRNLKPLLRLWPYIARLKVDAVFAIFFLLLSSGATLSLTVASRYLIDNGFGSQDGSQLNLWFGVMAGVALVLALATALRYFYITKLGERVVANLRKDVFNHILGLDPGFFLRIRTGEVISRLTTDLQIVDTLVSTSISMALRNGISFVGGLILLMFVSPKLTLFVLCIFPVVLVPLFTFGKRVGQLTRQTQDSFAAAVGTAGETLDALETVQAFVREDYARGRFGEGVETAFRQSLKRMGARALMTALVISLVFGGIAFVLWLGSRAVLAGEMSEGTLIQFVMLSVLVAGSVGSLSETWGDVQKAAGAMSRIDELLTAQPTIVAPANPLPLPEPARGAVVFDQVDFAYPARPEQPVLSGFSLSVQPGETVALVGPSGAGKSTVFKLLLRYYEPTTGTIALDGVDIAKADPKAVRRRLSLVAQDAALFSTSPAENIRFGREDATPEEIQTAAMKAQAQAFIEALPQGFDTPLGERAKSLSGGQKQRLSIARALVRQAPVLLLDEATSALDAENERLVQDALNEAMSERTTLVIAHRLATVLKADRIVVMDEGRVVEQGTHEELVAQGGLYARLAELQFGA</sequence>
<dbReference type="Gene3D" id="1.20.1560.10">
    <property type="entry name" value="ABC transporter type 1, transmembrane domain"/>
    <property type="match status" value="1"/>
</dbReference>
<dbReference type="EMBL" id="AP018827">
    <property type="protein sequence ID" value="BBF80489.1"/>
    <property type="molecule type" value="Genomic_DNA"/>
</dbReference>
<keyword evidence="7 9" id="KW-0472">Membrane</keyword>
<evidence type="ECO:0000256" key="6">
    <source>
        <dbReference type="ARBA" id="ARBA00022989"/>
    </source>
</evidence>
<comment type="subcellular location">
    <subcellularLocation>
        <location evidence="1">Cell membrane</location>
        <topology evidence="1">Multi-pass membrane protein</topology>
    </subcellularLocation>
</comment>
<dbReference type="InterPro" id="IPR017871">
    <property type="entry name" value="ABC_transporter-like_CS"/>
</dbReference>
<evidence type="ECO:0000259" key="11">
    <source>
        <dbReference type="PROSITE" id="PS50929"/>
    </source>
</evidence>
<dbReference type="GO" id="GO:0090374">
    <property type="term" value="P:oligopeptide export from mitochondrion"/>
    <property type="evidence" value="ECO:0007669"/>
    <property type="project" value="TreeGrafter"/>
</dbReference>
<reference evidence="13" key="2">
    <citation type="journal article" date="2017" name="Plant Physiol. Biochem.">
        <title>Differential oxidative and antioxidative response of duckweed Lemna minor toward plant growth promoting/inhibiting bacteria.</title>
        <authorList>
            <person name="Ishizawa H."/>
            <person name="Kuroda M."/>
            <person name="Morikawa M."/>
            <person name="Ike M."/>
        </authorList>
    </citation>
    <scope>NUCLEOTIDE SEQUENCE [LARGE SCALE GENOMIC DNA]</scope>
    <source>
        <strain evidence="13">M6</strain>
    </source>
</reference>
<protein>
    <submittedName>
        <fullName evidence="12">Lipid A export ATP-binding/permease protein MsbA</fullName>
    </submittedName>
</protein>
<dbReference type="SMART" id="SM00382">
    <property type="entry name" value="AAA"/>
    <property type="match status" value="1"/>
</dbReference>
<feature type="transmembrane region" description="Helical" evidence="9">
    <location>
        <begin position="200"/>
        <end position="217"/>
    </location>
</feature>
<keyword evidence="5 12" id="KW-0067">ATP-binding</keyword>
<evidence type="ECO:0000313" key="13">
    <source>
        <dbReference type="Proteomes" id="UP000278756"/>
    </source>
</evidence>
<keyword evidence="2" id="KW-0813">Transport</keyword>
<dbReference type="SUPFAM" id="SSF52540">
    <property type="entry name" value="P-loop containing nucleoside triphosphate hydrolases"/>
    <property type="match status" value="1"/>
</dbReference>
<dbReference type="PANTHER" id="PTHR43394:SF1">
    <property type="entry name" value="ATP-BINDING CASSETTE SUB-FAMILY B MEMBER 10, MITOCHONDRIAL"/>
    <property type="match status" value="1"/>
</dbReference>
<dbReference type="InterPro" id="IPR003593">
    <property type="entry name" value="AAA+_ATPase"/>
</dbReference>
<dbReference type="GO" id="GO:0005524">
    <property type="term" value="F:ATP binding"/>
    <property type="evidence" value="ECO:0007669"/>
    <property type="project" value="UniProtKB-KW"/>
</dbReference>
<reference evidence="13" key="1">
    <citation type="journal article" date="2017" name="Biotechnol. Biofuels">
        <title>Evaluation of environmental bacterial communities as a factor affecting the growth of duckweed Lemna minor.</title>
        <authorList>
            <person name="Ishizawa H."/>
            <person name="Kuroda M."/>
            <person name="Morikawa M."/>
            <person name="Ike M."/>
        </authorList>
    </citation>
    <scope>NUCLEOTIDE SEQUENCE [LARGE SCALE GENOMIC DNA]</scope>
    <source>
        <strain evidence="13">M6</strain>
    </source>
</reference>
<dbReference type="PROSITE" id="PS50929">
    <property type="entry name" value="ABC_TM1F"/>
    <property type="match status" value="1"/>
</dbReference>
<accession>A0A3G9G851</accession>
<evidence type="ECO:0000256" key="2">
    <source>
        <dbReference type="ARBA" id="ARBA00022448"/>
    </source>
</evidence>
<keyword evidence="6 9" id="KW-1133">Transmembrane helix</keyword>
<dbReference type="InterPro" id="IPR027417">
    <property type="entry name" value="P-loop_NTPase"/>
</dbReference>
<organism evidence="12 13">
    <name type="scientific">Asticcacaulis excentricus</name>
    <dbReference type="NCBI Taxonomy" id="78587"/>
    <lineage>
        <taxon>Bacteria</taxon>
        <taxon>Pseudomonadati</taxon>
        <taxon>Pseudomonadota</taxon>
        <taxon>Alphaproteobacteria</taxon>
        <taxon>Caulobacterales</taxon>
        <taxon>Caulobacteraceae</taxon>
        <taxon>Asticcacaulis</taxon>
    </lineage>
</organism>
<evidence type="ECO:0000256" key="4">
    <source>
        <dbReference type="ARBA" id="ARBA00022741"/>
    </source>
</evidence>